<sequence>MCMADTGVEQVKIPASLTPSLKSAPTVISSQLPRRRPVSRRRPILRHPADLRSLGFISIFYGCQLTLWWFDAHLAAAGFKGYFVIALIYSLQLLLAAVTAVISHNALHVPMFHSPTLQRAFQLVLTGAYGQPASVYQPAHNRSHHRHTGTKQDLMRPTKLQYKWNVLNMIFAKDHAPGPTAGFKLAWRFYSTQWRTRPELVYTFLFEFAFAISFLGVAFWLSPRKALMYVWLPQHVSQSFINFINFLQHDGCDVDPGHTGMNHARNFTGWFFNYIFLNNGYHTLHHMKPGLHWTTLPEKHKEIVAPHIHPNLIVPCFRKYLWHALWVREDYLGRPVVVNDDCTDVDIQFDTHVVFETDSTAPTDVADLKAHLD</sequence>
<gene>
    <name evidence="3" type="ORF">HERI1096_LOCUS19288</name>
</gene>
<dbReference type="AlphaFoldDB" id="A0A7S3F017"/>
<feature type="transmembrane region" description="Helical" evidence="1">
    <location>
        <begin position="200"/>
        <end position="221"/>
    </location>
</feature>
<feature type="transmembrane region" description="Helical" evidence="1">
    <location>
        <begin position="82"/>
        <end position="102"/>
    </location>
</feature>
<dbReference type="EMBL" id="HBHX01034806">
    <property type="protein sequence ID" value="CAE0118589.1"/>
    <property type="molecule type" value="Transcribed_RNA"/>
</dbReference>
<keyword evidence="1" id="KW-1133">Transmembrane helix</keyword>
<evidence type="ECO:0000259" key="2">
    <source>
        <dbReference type="Pfam" id="PF00487"/>
    </source>
</evidence>
<dbReference type="Pfam" id="PF00487">
    <property type="entry name" value="FA_desaturase"/>
    <property type="match status" value="1"/>
</dbReference>
<dbReference type="GO" id="GO:0006629">
    <property type="term" value="P:lipid metabolic process"/>
    <property type="evidence" value="ECO:0007669"/>
    <property type="project" value="InterPro"/>
</dbReference>
<evidence type="ECO:0000256" key="1">
    <source>
        <dbReference type="SAM" id="Phobius"/>
    </source>
</evidence>
<organism evidence="3">
    <name type="scientific">Haptolina ericina</name>
    <dbReference type="NCBI Taxonomy" id="156174"/>
    <lineage>
        <taxon>Eukaryota</taxon>
        <taxon>Haptista</taxon>
        <taxon>Haptophyta</taxon>
        <taxon>Prymnesiophyceae</taxon>
        <taxon>Prymnesiales</taxon>
        <taxon>Prymnesiaceae</taxon>
        <taxon>Haptolina</taxon>
    </lineage>
</organism>
<keyword evidence="1" id="KW-0472">Membrane</keyword>
<name>A0A7S3F017_9EUKA</name>
<evidence type="ECO:0000313" key="3">
    <source>
        <dbReference type="EMBL" id="CAE0118589.1"/>
    </source>
</evidence>
<keyword evidence="1" id="KW-0812">Transmembrane</keyword>
<accession>A0A7S3F017</accession>
<dbReference type="InterPro" id="IPR005804">
    <property type="entry name" value="FA_desaturase_dom"/>
</dbReference>
<protein>
    <recommendedName>
        <fullName evidence="2">Fatty acid desaturase domain-containing protein</fullName>
    </recommendedName>
</protein>
<feature type="domain" description="Fatty acid desaturase" evidence="2">
    <location>
        <begin position="86"/>
        <end position="303"/>
    </location>
</feature>
<feature type="transmembrane region" description="Helical" evidence="1">
    <location>
        <begin position="51"/>
        <end position="70"/>
    </location>
</feature>
<proteinExistence type="predicted"/>
<reference evidence="3" key="1">
    <citation type="submission" date="2021-01" db="EMBL/GenBank/DDBJ databases">
        <authorList>
            <person name="Corre E."/>
            <person name="Pelletier E."/>
            <person name="Niang G."/>
            <person name="Scheremetjew M."/>
            <person name="Finn R."/>
            <person name="Kale V."/>
            <person name="Holt S."/>
            <person name="Cochrane G."/>
            <person name="Meng A."/>
            <person name="Brown T."/>
            <person name="Cohen L."/>
        </authorList>
    </citation>
    <scope>NUCLEOTIDE SEQUENCE</scope>
    <source>
        <strain evidence="3">CCMP281</strain>
    </source>
</reference>